<dbReference type="GO" id="GO:0044781">
    <property type="term" value="P:bacterial-type flagellum organization"/>
    <property type="evidence" value="ECO:0007669"/>
    <property type="project" value="UniProtKB-KW"/>
</dbReference>
<dbReference type="Proteomes" id="UP000030675">
    <property type="component" value="Unassembled WGS sequence"/>
</dbReference>
<dbReference type="GO" id="GO:0071973">
    <property type="term" value="P:bacterial-type flagellum-dependent cell motility"/>
    <property type="evidence" value="ECO:0007669"/>
    <property type="project" value="InterPro"/>
</dbReference>
<dbReference type="AlphaFoldDB" id="A0A0U1P7H5"/>
<dbReference type="InterPro" id="IPR051472">
    <property type="entry name" value="T3SS_Stator/FliH"/>
</dbReference>
<reference evidence="13" key="1">
    <citation type="submission" date="2012-12" db="EMBL/GenBank/DDBJ databases">
        <title>Genome Sequence of Photobacterium leiognathi lrivu.4.1.</title>
        <authorList>
            <person name="Urbanczyk H."/>
            <person name="Ogura Y."/>
            <person name="Hayashi T."/>
            <person name="Dunlap P.V."/>
        </authorList>
    </citation>
    <scope>NUCLEOTIDE SEQUENCE [LARGE SCALE GENOMIC DNA]</scope>
    <source>
        <strain evidence="13">lrivu.4.1</strain>
    </source>
</reference>
<keyword evidence="12" id="KW-0966">Cell projection</keyword>
<dbReference type="PRINTS" id="PR01003">
    <property type="entry name" value="FLGFLIH"/>
</dbReference>
<keyword evidence="5" id="KW-0813">Transport</keyword>
<proteinExistence type="inferred from homology"/>
<dbReference type="InterPro" id="IPR000563">
    <property type="entry name" value="Flag_FliH"/>
</dbReference>
<evidence type="ECO:0000259" key="11">
    <source>
        <dbReference type="Pfam" id="PF02108"/>
    </source>
</evidence>
<name>A0A0U1P7H5_PHOLE</name>
<keyword evidence="12" id="KW-0282">Flagellum</keyword>
<comment type="subcellular location">
    <subcellularLocation>
        <location evidence="2">Cytoplasm</location>
    </subcellularLocation>
</comment>
<gene>
    <name evidence="12" type="ORF">PLEI_2104</name>
</gene>
<keyword evidence="6" id="KW-0963">Cytoplasm</keyword>
<dbReference type="GO" id="GO:0005829">
    <property type="term" value="C:cytosol"/>
    <property type="evidence" value="ECO:0007669"/>
    <property type="project" value="TreeGrafter"/>
</dbReference>
<comment type="function">
    <text evidence="1">Needed for flagellar regrowth and assembly.</text>
</comment>
<dbReference type="EMBL" id="DF196819">
    <property type="protein sequence ID" value="GAD30448.1"/>
    <property type="molecule type" value="Genomic_DNA"/>
</dbReference>
<protein>
    <recommendedName>
        <fullName evidence="4">Flagellar assembly protein FliH</fullName>
    </recommendedName>
</protein>
<evidence type="ECO:0000256" key="7">
    <source>
        <dbReference type="ARBA" id="ARBA00022795"/>
    </source>
</evidence>
<dbReference type="PANTHER" id="PTHR34982">
    <property type="entry name" value="YOP PROTEINS TRANSLOCATION PROTEIN L"/>
    <property type="match status" value="1"/>
</dbReference>
<dbReference type="GO" id="GO:0003774">
    <property type="term" value="F:cytoskeletal motor activity"/>
    <property type="evidence" value="ECO:0007669"/>
    <property type="project" value="InterPro"/>
</dbReference>
<dbReference type="GO" id="GO:0015031">
    <property type="term" value="P:protein transport"/>
    <property type="evidence" value="ECO:0007669"/>
    <property type="project" value="UniProtKB-KW"/>
</dbReference>
<keyword evidence="7" id="KW-1005">Bacterial flagellum biogenesis</keyword>
<dbReference type="eggNOG" id="COG1317">
    <property type="taxonomic scope" value="Bacteria"/>
</dbReference>
<dbReference type="Pfam" id="PF02108">
    <property type="entry name" value="FliH"/>
    <property type="match status" value="1"/>
</dbReference>
<dbReference type="HOGENOM" id="CLU_062625_0_1_6"/>
<keyword evidence="8" id="KW-0653">Protein transport</keyword>
<dbReference type="GO" id="GO:0009288">
    <property type="term" value="C:bacterial-type flagellum"/>
    <property type="evidence" value="ECO:0007669"/>
    <property type="project" value="InterPro"/>
</dbReference>
<sequence length="267" mass="30239">MSDERRRGFFRASDHQAQELERWAYPDYSEDRPEYTENAFNYQPQPIIEEFEPEEEPGPPPLTAADLEAMQQSAYEEGLEQGKQAGHADGFKAGHAEGLAAGNAEGLEQGLQQGLVQAQQQITEQVNHLATVVEKLLTPINQVDREVEDQVMQLALGLAKELIRVEVKTNPQVILNTIREVVATLPVANREITMHLHPEDIALVKQNFTDEDLHERKWKLISEPGLNRGDLQVNSQDTSVDYFIDERIRHSLTTFEAMNSSVREQSE</sequence>
<evidence type="ECO:0000256" key="9">
    <source>
        <dbReference type="ARBA" id="ARBA00023225"/>
    </source>
</evidence>
<evidence type="ECO:0000256" key="6">
    <source>
        <dbReference type="ARBA" id="ARBA00022490"/>
    </source>
</evidence>
<evidence type="ECO:0000313" key="12">
    <source>
        <dbReference type="EMBL" id="GAD30448.1"/>
    </source>
</evidence>
<comment type="similarity">
    <text evidence="3">Belongs to the FliH family.</text>
</comment>
<evidence type="ECO:0000256" key="3">
    <source>
        <dbReference type="ARBA" id="ARBA00006602"/>
    </source>
</evidence>
<keyword evidence="9" id="KW-1006">Bacterial flagellum protein export</keyword>
<feature type="region of interest" description="Disordered" evidence="10">
    <location>
        <begin position="45"/>
        <end position="64"/>
    </location>
</feature>
<dbReference type="NCBIfam" id="NF004270">
    <property type="entry name" value="PRK05687.2-1"/>
    <property type="match status" value="1"/>
</dbReference>
<dbReference type="RefSeq" id="WP_023933138.1">
    <property type="nucleotide sequence ID" value="NZ_DF196819.1"/>
</dbReference>
<evidence type="ECO:0000313" key="13">
    <source>
        <dbReference type="Proteomes" id="UP000030675"/>
    </source>
</evidence>
<accession>A0A0U1P7H5</accession>
<evidence type="ECO:0000256" key="5">
    <source>
        <dbReference type="ARBA" id="ARBA00022448"/>
    </source>
</evidence>
<evidence type="ECO:0000256" key="1">
    <source>
        <dbReference type="ARBA" id="ARBA00003041"/>
    </source>
</evidence>
<dbReference type="PANTHER" id="PTHR34982:SF1">
    <property type="entry name" value="FLAGELLAR ASSEMBLY PROTEIN FLIH"/>
    <property type="match status" value="1"/>
</dbReference>
<evidence type="ECO:0000256" key="8">
    <source>
        <dbReference type="ARBA" id="ARBA00022927"/>
    </source>
</evidence>
<evidence type="ECO:0000256" key="2">
    <source>
        <dbReference type="ARBA" id="ARBA00004496"/>
    </source>
</evidence>
<evidence type="ECO:0000256" key="4">
    <source>
        <dbReference type="ARBA" id="ARBA00016507"/>
    </source>
</evidence>
<evidence type="ECO:0000256" key="10">
    <source>
        <dbReference type="SAM" id="MobiDB-lite"/>
    </source>
</evidence>
<keyword evidence="12" id="KW-0969">Cilium</keyword>
<dbReference type="NCBIfam" id="NF004267">
    <property type="entry name" value="PRK05687.1-3"/>
    <property type="match status" value="1"/>
</dbReference>
<organism evidence="12 13">
    <name type="scientific">Photobacterium leiognathi lrivu.4.1</name>
    <dbReference type="NCBI Taxonomy" id="1248232"/>
    <lineage>
        <taxon>Bacteria</taxon>
        <taxon>Pseudomonadati</taxon>
        <taxon>Pseudomonadota</taxon>
        <taxon>Gammaproteobacteria</taxon>
        <taxon>Vibrionales</taxon>
        <taxon>Vibrionaceae</taxon>
        <taxon>Photobacterium</taxon>
    </lineage>
</organism>
<dbReference type="InterPro" id="IPR018035">
    <property type="entry name" value="Flagellar_FliH/T3SS_HrpE"/>
</dbReference>
<feature type="domain" description="Flagellar assembly protein FliH/Type III secretion system HrpE" evidence="11">
    <location>
        <begin position="124"/>
        <end position="250"/>
    </location>
</feature>